<evidence type="ECO:0000313" key="1">
    <source>
        <dbReference type="EMBL" id="ACN14050.1"/>
    </source>
</evidence>
<dbReference type="AlphaFoldDB" id="C0QKH9"/>
<dbReference type="STRING" id="177437.HRM2_09380"/>
<organism evidence="1 2">
    <name type="scientific">Desulforapulum autotrophicum (strain ATCC 43914 / DSM 3382 / VKM B-1955 / HRM2)</name>
    <name type="common">Desulfobacterium autotrophicum</name>
    <dbReference type="NCBI Taxonomy" id="177437"/>
    <lineage>
        <taxon>Bacteria</taxon>
        <taxon>Pseudomonadati</taxon>
        <taxon>Thermodesulfobacteriota</taxon>
        <taxon>Desulfobacteria</taxon>
        <taxon>Desulfobacterales</taxon>
        <taxon>Desulfobacteraceae</taxon>
        <taxon>Desulforapulum</taxon>
    </lineage>
</organism>
<sequence>MPTPDEVFAGDAMLETLKPSDLSSEGLVKSSEGLPESSEGLEYEGLEYRILHVFDGLKTQLRNELEEIAGPAKASRKLQKQEMSDLICSLCNGHYLGLNSHSAP</sequence>
<gene>
    <name evidence="1" type="ordered locus">HRM2_09380</name>
</gene>
<accession>C0QKH9</accession>
<keyword evidence="2" id="KW-1185">Reference proteome</keyword>
<dbReference type="EMBL" id="CP001087">
    <property type="protein sequence ID" value="ACN14050.1"/>
    <property type="molecule type" value="Genomic_DNA"/>
</dbReference>
<proteinExistence type="predicted"/>
<reference evidence="1 2" key="1">
    <citation type="journal article" date="2009" name="Environ. Microbiol.">
        <title>Genome sequence of Desulfobacterium autotrophicum HRM2, a marine sulfate reducer oxidizing organic carbon completely to carbon dioxide.</title>
        <authorList>
            <person name="Strittmatter A.W."/>
            <person name="Liesegang H."/>
            <person name="Rabus R."/>
            <person name="Decker I."/>
            <person name="Amann J."/>
            <person name="Andres S."/>
            <person name="Henne A."/>
            <person name="Fricke W.F."/>
            <person name="Martinez-Arias R."/>
            <person name="Bartels D."/>
            <person name="Goesmann A."/>
            <person name="Krause L."/>
            <person name="Puehler A."/>
            <person name="Klenk H.P."/>
            <person name="Richter M."/>
            <person name="Schuler M."/>
            <person name="Gloeckner F.O."/>
            <person name="Meyerdierks A."/>
            <person name="Gottschalk G."/>
            <person name="Amann R."/>
        </authorList>
    </citation>
    <scope>NUCLEOTIDE SEQUENCE [LARGE SCALE GENOMIC DNA]</scope>
    <source>
        <strain evidence="2">ATCC 43914 / DSM 3382 / HRM2</strain>
    </source>
</reference>
<evidence type="ECO:0000313" key="2">
    <source>
        <dbReference type="Proteomes" id="UP000000442"/>
    </source>
</evidence>
<protein>
    <submittedName>
        <fullName evidence="1">Uncharacterized protein</fullName>
    </submittedName>
</protein>
<dbReference type="Proteomes" id="UP000000442">
    <property type="component" value="Chromosome"/>
</dbReference>
<dbReference type="KEGG" id="dat:HRM2_09380"/>
<dbReference type="HOGENOM" id="CLU_2245554_0_0_7"/>
<dbReference type="RefSeq" id="WP_015902845.1">
    <property type="nucleotide sequence ID" value="NC_012108.1"/>
</dbReference>
<dbReference type="OrthoDB" id="9768354at2"/>
<name>C0QKH9_DESAH</name>